<sequence length="377" mass="42142">MVKEAEREAEEIKRRALEEADSIRSSARLNVGGSSGPSNVTPGEDVESARCVMGRNVVDEASEILKFAQSFAAEARAEAEKALADARATADNILSSAQTEAAVITAGSSATTDSKQQRRREWDANRKRMQYWEGRSVDMSSDQPKSRSSTRDARGRTIQEIVTDLVEVFNKRTRTFSLATKQLVCERFWVHRTMSRLQPSSLGCNEDWDNCPNLEYIGSWALHNVHPKNTADVLDYVEAMGQGEGITDRWDERTLADVVEVGDFFAIEAEWPNDYNAKFWVLQCTKPLHVLGHTITDAYGETHDEGSTVLEGIWYQQFGKSPTCFVRYDSAPTSVVAGRRVIHVRFALNPTGVLRNSSSFKLSSDTLEAILTSLQRY</sequence>
<gene>
    <name evidence="2" type="ORF">R1sor_021919</name>
</gene>
<evidence type="ECO:0000313" key="2">
    <source>
        <dbReference type="EMBL" id="KAL3678963.1"/>
    </source>
</evidence>
<name>A0ABD3GIE2_9MARC</name>
<keyword evidence="3" id="KW-1185">Reference proteome</keyword>
<dbReference type="EMBL" id="JBJQOH010000007">
    <property type="protein sequence ID" value="KAL3678963.1"/>
    <property type="molecule type" value="Genomic_DNA"/>
</dbReference>
<feature type="compositionally biased region" description="Basic and acidic residues" evidence="1">
    <location>
        <begin position="115"/>
        <end position="126"/>
    </location>
</feature>
<proteinExistence type="predicted"/>
<evidence type="ECO:0008006" key="4">
    <source>
        <dbReference type="Google" id="ProtNLM"/>
    </source>
</evidence>
<protein>
    <recommendedName>
        <fullName evidence="4">START domain-containing protein</fullName>
    </recommendedName>
</protein>
<comment type="caution">
    <text evidence="2">The sequence shown here is derived from an EMBL/GenBank/DDBJ whole genome shotgun (WGS) entry which is preliminary data.</text>
</comment>
<dbReference type="AlphaFoldDB" id="A0ABD3GIE2"/>
<feature type="region of interest" description="Disordered" evidence="1">
    <location>
        <begin position="105"/>
        <end position="154"/>
    </location>
</feature>
<organism evidence="2 3">
    <name type="scientific">Riccia sorocarpa</name>
    <dbReference type="NCBI Taxonomy" id="122646"/>
    <lineage>
        <taxon>Eukaryota</taxon>
        <taxon>Viridiplantae</taxon>
        <taxon>Streptophyta</taxon>
        <taxon>Embryophyta</taxon>
        <taxon>Marchantiophyta</taxon>
        <taxon>Marchantiopsida</taxon>
        <taxon>Marchantiidae</taxon>
        <taxon>Marchantiales</taxon>
        <taxon>Ricciaceae</taxon>
        <taxon>Riccia</taxon>
    </lineage>
</organism>
<feature type="compositionally biased region" description="Polar residues" evidence="1">
    <location>
        <begin position="138"/>
        <end position="147"/>
    </location>
</feature>
<accession>A0ABD3GIE2</accession>
<feature type="region of interest" description="Disordered" evidence="1">
    <location>
        <begin position="23"/>
        <end position="46"/>
    </location>
</feature>
<evidence type="ECO:0000256" key="1">
    <source>
        <dbReference type="SAM" id="MobiDB-lite"/>
    </source>
</evidence>
<evidence type="ECO:0000313" key="3">
    <source>
        <dbReference type="Proteomes" id="UP001633002"/>
    </source>
</evidence>
<reference evidence="2 3" key="1">
    <citation type="submission" date="2024-09" db="EMBL/GenBank/DDBJ databases">
        <title>Chromosome-scale assembly of Riccia sorocarpa.</title>
        <authorList>
            <person name="Paukszto L."/>
        </authorList>
    </citation>
    <scope>NUCLEOTIDE SEQUENCE [LARGE SCALE GENOMIC DNA]</scope>
    <source>
        <strain evidence="2">LP-2024</strain>
        <tissue evidence="2">Aerial parts of the thallus</tissue>
    </source>
</reference>
<dbReference type="Proteomes" id="UP001633002">
    <property type="component" value="Unassembled WGS sequence"/>
</dbReference>